<dbReference type="EC" id="2.4.-.-" evidence="4"/>
<name>A0ABW4CEX9_9LACO</name>
<keyword evidence="1 4" id="KW-0328">Glycosyltransferase</keyword>
<feature type="domain" description="Glycosyl transferase family 1" evidence="3">
    <location>
        <begin position="332"/>
        <end position="491"/>
    </location>
</feature>
<organism evidence="4 5">
    <name type="scientific">Lacticaseibacillus mingshuiensis</name>
    <dbReference type="NCBI Taxonomy" id="2799574"/>
    <lineage>
        <taxon>Bacteria</taxon>
        <taxon>Bacillati</taxon>
        <taxon>Bacillota</taxon>
        <taxon>Bacilli</taxon>
        <taxon>Lactobacillales</taxon>
        <taxon>Lactobacillaceae</taxon>
        <taxon>Lacticaseibacillus</taxon>
    </lineage>
</organism>
<reference evidence="5" key="1">
    <citation type="journal article" date="2019" name="Int. J. Syst. Evol. Microbiol.">
        <title>The Global Catalogue of Microorganisms (GCM) 10K type strain sequencing project: providing services to taxonomists for standard genome sequencing and annotation.</title>
        <authorList>
            <consortium name="The Broad Institute Genomics Platform"/>
            <consortium name="The Broad Institute Genome Sequencing Center for Infectious Disease"/>
            <person name="Wu L."/>
            <person name="Ma J."/>
        </authorList>
    </citation>
    <scope>NUCLEOTIDE SEQUENCE [LARGE SCALE GENOMIC DNA]</scope>
    <source>
        <strain evidence="5">CCM 8980</strain>
    </source>
</reference>
<keyword evidence="5" id="KW-1185">Reference proteome</keyword>
<protein>
    <submittedName>
        <fullName evidence="4">Glycosyltransferase</fullName>
        <ecNumber evidence="4">2.4.-.-</ecNumber>
    </submittedName>
</protein>
<dbReference type="InterPro" id="IPR001296">
    <property type="entry name" value="Glyco_trans_1"/>
</dbReference>
<evidence type="ECO:0000259" key="3">
    <source>
        <dbReference type="Pfam" id="PF00534"/>
    </source>
</evidence>
<dbReference type="GO" id="GO:0016757">
    <property type="term" value="F:glycosyltransferase activity"/>
    <property type="evidence" value="ECO:0007669"/>
    <property type="project" value="UniProtKB-KW"/>
</dbReference>
<sequence>MHYFIGSGVSTRKSGVEQAQLLRLALFRKQGMPSCIVTLDQSINAHALMTARGAQPGEFMTLMDWYQHSTTIGQTSCTPDMVAPHGSVPQFGGREGDVEATNFLKNGQVLVQVRSRVSDHQVSQVLWPDAQGRVRRVDSYDSRGFLSRQSQLESNGHLSGDRFLDVAGHVAVTILYNGDIDHGITQITLADGRHYSDQAHFEYAFLQELDAAEPSVFYFDRGYDSYMTHDLSLRGQRVVVVHNDHEDYEKENAAAYTKVYQQLGIPVTERAHQSGYATRLADPGLIDAFLVSTPQQQAMIQRDYPQTAPVLVAPVGVMLEPPRRVAFDDRERLALVVASRISPEKGLDDLIKAFEMIHGRLPLATLTIYGAGGGAVADNYLRLLKQHVLAAGLEEAVNFLGFRVQAATTFDKYGLYLMTSRTEAFNIGIQEALSHGLPVISYDVPYGPQALIQNGQNGLLTPPNEPRQLAQAALRVLETPTLQANMSLSAYRSRDRYNSDAVWQQYQALFELMK</sequence>
<dbReference type="Pfam" id="PF00534">
    <property type="entry name" value="Glycos_transf_1"/>
    <property type="match status" value="1"/>
</dbReference>
<dbReference type="SUPFAM" id="SSF53756">
    <property type="entry name" value="UDP-Glycosyltransferase/glycogen phosphorylase"/>
    <property type="match status" value="1"/>
</dbReference>
<dbReference type="RefSeq" id="WP_203626296.1">
    <property type="nucleotide sequence ID" value="NZ_BOLQ01000003.1"/>
</dbReference>
<dbReference type="EMBL" id="JBHTOC010000004">
    <property type="protein sequence ID" value="MFD1429372.1"/>
    <property type="molecule type" value="Genomic_DNA"/>
</dbReference>
<accession>A0ABW4CEX9</accession>
<evidence type="ECO:0000256" key="2">
    <source>
        <dbReference type="ARBA" id="ARBA00022679"/>
    </source>
</evidence>
<evidence type="ECO:0000256" key="1">
    <source>
        <dbReference type="ARBA" id="ARBA00022676"/>
    </source>
</evidence>
<proteinExistence type="predicted"/>
<gene>
    <name evidence="4" type="ORF">ACFQ4P_03795</name>
</gene>
<dbReference type="PANTHER" id="PTHR12526:SF629">
    <property type="entry name" value="TEICHURONIC ACID BIOSYNTHESIS GLYCOSYLTRANSFERASE TUAH-RELATED"/>
    <property type="match status" value="1"/>
</dbReference>
<evidence type="ECO:0000313" key="5">
    <source>
        <dbReference type="Proteomes" id="UP001597196"/>
    </source>
</evidence>
<comment type="caution">
    <text evidence="4">The sequence shown here is derived from an EMBL/GenBank/DDBJ whole genome shotgun (WGS) entry which is preliminary data.</text>
</comment>
<dbReference type="PANTHER" id="PTHR12526">
    <property type="entry name" value="GLYCOSYLTRANSFERASE"/>
    <property type="match status" value="1"/>
</dbReference>
<keyword evidence="2 4" id="KW-0808">Transferase</keyword>
<evidence type="ECO:0000313" key="4">
    <source>
        <dbReference type="EMBL" id="MFD1429372.1"/>
    </source>
</evidence>
<dbReference type="Gene3D" id="3.40.50.2000">
    <property type="entry name" value="Glycogen Phosphorylase B"/>
    <property type="match status" value="3"/>
</dbReference>
<dbReference type="Proteomes" id="UP001597196">
    <property type="component" value="Unassembled WGS sequence"/>
</dbReference>